<dbReference type="InterPro" id="IPR020900">
    <property type="entry name" value="Arg_repress_DNA-bd"/>
</dbReference>
<dbReference type="InterPro" id="IPR001669">
    <property type="entry name" value="Arg_repress"/>
</dbReference>
<dbReference type="HAMAP" id="MF_00173">
    <property type="entry name" value="Arg_repressor"/>
    <property type="match status" value="1"/>
</dbReference>
<comment type="subcellular location">
    <subcellularLocation>
        <location evidence="1">Cytoplasm</location>
    </subcellularLocation>
</comment>
<evidence type="ECO:0000313" key="16">
    <source>
        <dbReference type="EMBL" id="KAJ1684311.1"/>
    </source>
</evidence>
<dbReference type="Gene3D" id="3.30.1360.40">
    <property type="match status" value="1"/>
</dbReference>
<feature type="domain" description="Aspartate/ornithine carbamoyltransferase carbamoyl-P binding" evidence="14">
    <location>
        <begin position="1"/>
        <end position="98"/>
    </location>
</feature>
<dbReference type="InterPro" id="IPR036901">
    <property type="entry name" value="Asp/Orn_carbamoylTrfase_sf"/>
</dbReference>
<dbReference type="GO" id="GO:0004585">
    <property type="term" value="F:ornithine carbamoyltransferase activity"/>
    <property type="evidence" value="ECO:0007669"/>
    <property type="project" value="UniProtKB-EC"/>
</dbReference>
<feature type="domain" description="Arginine repressor DNA-binding" evidence="13">
    <location>
        <begin position="266"/>
        <end position="312"/>
    </location>
</feature>
<dbReference type="InterPro" id="IPR002292">
    <property type="entry name" value="Orn/put_carbamltrans"/>
</dbReference>
<dbReference type="PRINTS" id="PR00102">
    <property type="entry name" value="OTCASE"/>
</dbReference>
<evidence type="ECO:0000256" key="8">
    <source>
        <dbReference type="ARBA" id="ARBA00023125"/>
    </source>
</evidence>
<dbReference type="GO" id="GO:0019240">
    <property type="term" value="P:citrulline biosynthetic process"/>
    <property type="evidence" value="ECO:0007669"/>
    <property type="project" value="TreeGrafter"/>
</dbReference>
<feature type="region of interest" description="Disordered" evidence="11">
    <location>
        <begin position="405"/>
        <end position="435"/>
    </location>
</feature>
<dbReference type="InterPro" id="IPR036390">
    <property type="entry name" value="WH_DNA-bd_sf"/>
</dbReference>
<dbReference type="GO" id="GO:0042450">
    <property type="term" value="P:L-arginine biosynthetic process via ornithine"/>
    <property type="evidence" value="ECO:0007669"/>
    <property type="project" value="TreeGrafter"/>
</dbReference>
<evidence type="ECO:0000256" key="1">
    <source>
        <dbReference type="ARBA" id="ARBA00004496"/>
    </source>
</evidence>
<feature type="domain" description="Arginine repressor C-terminal" evidence="15">
    <location>
        <begin position="335"/>
        <end position="391"/>
    </location>
</feature>
<keyword evidence="9" id="KW-0804">Transcription</keyword>
<dbReference type="GO" id="GO:0003677">
    <property type="term" value="F:DNA binding"/>
    <property type="evidence" value="ECO:0007669"/>
    <property type="project" value="UniProtKB-KW"/>
</dbReference>
<dbReference type="InterPro" id="IPR036388">
    <property type="entry name" value="WH-like_DNA-bd_sf"/>
</dbReference>
<evidence type="ECO:0000259" key="12">
    <source>
        <dbReference type="Pfam" id="PF00185"/>
    </source>
</evidence>
<comment type="caution">
    <text evidence="16">The sequence shown here is derived from an EMBL/GenBank/DDBJ whole genome shotgun (WGS) entry which is preliminary data.</text>
</comment>
<reference evidence="16" key="1">
    <citation type="journal article" date="2022" name="Cell">
        <title>Repeat-based holocentromeres influence genome architecture and karyotype evolution.</title>
        <authorList>
            <person name="Hofstatter P.G."/>
            <person name="Thangavel G."/>
            <person name="Lux T."/>
            <person name="Neumann P."/>
            <person name="Vondrak T."/>
            <person name="Novak P."/>
            <person name="Zhang M."/>
            <person name="Costa L."/>
            <person name="Castellani M."/>
            <person name="Scott A."/>
            <person name="Toegelov H."/>
            <person name="Fuchs J."/>
            <person name="Mata-Sucre Y."/>
            <person name="Dias Y."/>
            <person name="Vanzela A.L.L."/>
            <person name="Huettel B."/>
            <person name="Almeida C.C.S."/>
            <person name="Simkova H."/>
            <person name="Souza G."/>
            <person name="Pedrosa-Harand A."/>
            <person name="Macas J."/>
            <person name="Mayer K.F.X."/>
            <person name="Houben A."/>
            <person name="Marques A."/>
        </authorList>
    </citation>
    <scope>NUCLEOTIDE SEQUENCE</scope>
    <source>
        <strain evidence="16">RhyBre1mFocal</strain>
    </source>
</reference>
<dbReference type="InterPro" id="IPR006132">
    <property type="entry name" value="Asp/Orn_carbamoyltranf_P-bd"/>
</dbReference>
<evidence type="ECO:0000313" key="17">
    <source>
        <dbReference type="Proteomes" id="UP001151287"/>
    </source>
</evidence>
<dbReference type="SUPFAM" id="SSF46785">
    <property type="entry name" value="Winged helix' DNA-binding domain"/>
    <property type="match status" value="1"/>
</dbReference>
<keyword evidence="6 10" id="KW-0808">Transferase</keyword>
<dbReference type="GO" id="GO:0034618">
    <property type="term" value="F:arginine binding"/>
    <property type="evidence" value="ECO:0007669"/>
    <property type="project" value="InterPro"/>
</dbReference>
<dbReference type="Pfam" id="PF02729">
    <property type="entry name" value="OTCace_N"/>
    <property type="match status" value="1"/>
</dbReference>
<evidence type="ECO:0000256" key="10">
    <source>
        <dbReference type="RuleBase" id="RU003634"/>
    </source>
</evidence>
<dbReference type="NCBIfam" id="NF001986">
    <property type="entry name" value="PRK00779.1"/>
    <property type="match status" value="1"/>
</dbReference>
<dbReference type="GO" id="GO:0051259">
    <property type="term" value="P:protein complex oligomerization"/>
    <property type="evidence" value="ECO:0007669"/>
    <property type="project" value="InterPro"/>
</dbReference>
<feature type="domain" description="Aspartate/ornithine carbamoyltransferase Asp/Orn-binding" evidence="12">
    <location>
        <begin position="105"/>
        <end position="260"/>
    </location>
</feature>
<dbReference type="PANTHER" id="PTHR45753">
    <property type="entry name" value="ORNITHINE CARBAMOYLTRANSFERASE, MITOCHONDRIAL"/>
    <property type="match status" value="1"/>
</dbReference>
<comment type="similarity">
    <text evidence="3">Belongs to the ArgR family.</text>
</comment>
<dbReference type="Pfam" id="PF02863">
    <property type="entry name" value="Arg_repressor_C"/>
    <property type="match status" value="1"/>
</dbReference>
<evidence type="ECO:0000256" key="2">
    <source>
        <dbReference type="ARBA" id="ARBA00007805"/>
    </source>
</evidence>
<name>A0A9P9Z9F1_9POAL</name>
<dbReference type="SUPFAM" id="SSF53671">
    <property type="entry name" value="Aspartate/ornithine carbamoyltransferase"/>
    <property type="match status" value="1"/>
</dbReference>
<evidence type="ECO:0000256" key="3">
    <source>
        <dbReference type="ARBA" id="ARBA00008316"/>
    </source>
</evidence>
<dbReference type="InterPro" id="IPR036251">
    <property type="entry name" value="Arg_repress_C_sf"/>
</dbReference>
<dbReference type="NCBIfam" id="TIGR00658">
    <property type="entry name" value="orni_carb_tr"/>
    <property type="match status" value="1"/>
</dbReference>
<evidence type="ECO:0000256" key="7">
    <source>
        <dbReference type="ARBA" id="ARBA00023015"/>
    </source>
</evidence>
<dbReference type="Gene3D" id="1.10.10.10">
    <property type="entry name" value="Winged helix-like DNA-binding domain superfamily/Winged helix DNA-binding domain"/>
    <property type="match status" value="1"/>
</dbReference>
<dbReference type="InterPro" id="IPR020899">
    <property type="entry name" value="Arg_repress_C"/>
</dbReference>
<dbReference type="PRINTS" id="PR00100">
    <property type="entry name" value="AOTCASE"/>
</dbReference>
<evidence type="ECO:0000259" key="13">
    <source>
        <dbReference type="Pfam" id="PF01316"/>
    </source>
</evidence>
<dbReference type="AlphaFoldDB" id="A0A9P9Z9F1"/>
<dbReference type="GO" id="GO:0003700">
    <property type="term" value="F:DNA-binding transcription factor activity"/>
    <property type="evidence" value="ECO:0007669"/>
    <property type="project" value="InterPro"/>
</dbReference>
<keyword evidence="7" id="KW-0805">Transcription regulation</keyword>
<dbReference type="Pfam" id="PF01316">
    <property type="entry name" value="Arg_repressor"/>
    <property type="match status" value="1"/>
</dbReference>
<protein>
    <recommendedName>
        <fullName evidence="4">ornithine carbamoyltransferase</fullName>
        <ecNumber evidence="4">2.1.3.3</ecNumber>
    </recommendedName>
</protein>
<evidence type="ECO:0000256" key="9">
    <source>
        <dbReference type="ARBA" id="ARBA00023163"/>
    </source>
</evidence>
<dbReference type="EMBL" id="JAMQYH010000041">
    <property type="protein sequence ID" value="KAJ1684311.1"/>
    <property type="molecule type" value="Genomic_DNA"/>
</dbReference>
<evidence type="ECO:0000256" key="11">
    <source>
        <dbReference type="SAM" id="MobiDB-lite"/>
    </source>
</evidence>
<evidence type="ECO:0000256" key="4">
    <source>
        <dbReference type="ARBA" id="ARBA00013007"/>
    </source>
</evidence>
<evidence type="ECO:0000256" key="5">
    <source>
        <dbReference type="ARBA" id="ARBA00022490"/>
    </source>
</evidence>
<gene>
    <name evidence="16" type="ORF">LUZ63_020604</name>
</gene>
<keyword evidence="17" id="KW-1185">Reference proteome</keyword>
<dbReference type="PANTHER" id="PTHR45753:SF3">
    <property type="entry name" value="ORNITHINE TRANSCARBAMYLASE, MITOCHONDRIAL"/>
    <property type="match status" value="1"/>
</dbReference>
<evidence type="ECO:0000259" key="15">
    <source>
        <dbReference type="Pfam" id="PF02863"/>
    </source>
</evidence>
<dbReference type="Gene3D" id="3.40.50.1370">
    <property type="entry name" value="Aspartate/ornithine carbamoyltransferase"/>
    <property type="match status" value="2"/>
</dbReference>
<comment type="similarity">
    <text evidence="2">Belongs to the aspartate/ornithine carbamoyltransferase superfamily. OTCase family.</text>
</comment>
<dbReference type="FunFam" id="3.40.50.1370:FF:000008">
    <property type="entry name" value="Ornithine carbamoyltransferase"/>
    <property type="match status" value="1"/>
</dbReference>
<keyword evidence="5" id="KW-0963">Cytoplasm</keyword>
<dbReference type="InterPro" id="IPR006131">
    <property type="entry name" value="Asp_carbamoyltransf_Asp/Orn-bd"/>
</dbReference>
<dbReference type="GO" id="GO:0005737">
    <property type="term" value="C:cytoplasm"/>
    <property type="evidence" value="ECO:0007669"/>
    <property type="project" value="UniProtKB-SubCell"/>
</dbReference>
<dbReference type="EC" id="2.1.3.3" evidence="4"/>
<evidence type="ECO:0000259" key="14">
    <source>
        <dbReference type="Pfam" id="PF02729"/>
    </source>
</evidence>
<accession>A0A9P9Z9F1</accession>
<dbReference type="Pfam" id="PF00185">
    <property type="entry name" value="OTCace"/>
    <property type="match status" value="1"/>
</dbReference>
<dbReference type="SUPFAM" id="SSF55252">
    <property type="entry name" value="C-terminal domain of arginine repressor"/>
    <property type="match status" value="1"/>
</dbReference>
<dbReference type="InterPro" id="IPR006130">
    <property type="entry name" value="Asp/Orn_carbamoylTrfase"/>
</dbReference>
<evidence type="ECO:0000256" key="6">
    <source>
        <dbReference type="ARBA" id="ARBA00022679"/>
    </source>
</evidence>
<proteinExistence type="inferred from homology"/>
<dbReference type="Proteomes" id="UP001151287">
    <property type="component" value="Unassembled WGS sequence"/>
</dbReference>
<sequence length="435" mass="45279">MIFDKATLRTQTSFGAGIAELGGNPLLVEGKLAGIGVRESVEDVARVLGRQVSTIVWRTFAQSDLEAMAAHAGVPVVNALTDDFHPCQLIADLLTVREHRGDLAGQVVAFVGDGACNMGSSWLLAGATAGMHVRISAPEGYVPSRAVFDHASAIAAGTGGSASAVPDPVEAVSGADVVVTDTWISMGKETEEEARTRVFAPWSLTADLLAHAKPDATVLHCLPAYRGKEIAEDVLEGPQSAVWDEAENRRHAQKAVLVWLMERAANELAELLADAGVSVTQATLSRDLLDLDAVKVRTPEGQLVYAVPAEGGDRTPVMARSTASSGARLARLAGELLVSAEASGNLVVLRTPPGAAQFLASALDKAELDGVLGTIGGDDTVMVIGRGTSQADGEALARRLVDLATHAARSDPHPGDPVPGPSETRSPHHPPRSSP</sequence>
<organism evidence="16 17">
    <name type="scientific">Rhynchospora breviuscula</name>
    <dbReference type="NCBI Taxonomy" id="2022672"/>
    <lineage>
        <taxon>Eukaryota</taxon>
        <taxon>Viridiplantae</taxon>
        <taxon>Streptophyta</taxon>
        <taxon>Embryophyta</taxon>
        <taxon>Tracheophyta</taxon>
        <taxon>Spermatophyta</taxon>
        <taxon>Magnoliopsida</taxon>
        <taxon>Liliopsida</taxon>
        <taxon>Poales</taxon>
        <taxon>Cyperaceae</taxon>
        <taxon>Cyperoideae</taxon>
        <taxon>Rhynchosporeae</taxon>
        <taxon>Rhynchospora</taxon>
    </lineage>
</organism>
<dbReference type="OrthoDB" id="10252326at2759"/>
<keyword evidence="8" id="KW-0238">DNA-binding</keyword>